<dbReference type="InterPro" id="IPR009078">
    <property type="entry name" value="Ferritin-like_SF"/>
</dbReference>
<organism evidence="3 4">
    <name type="scientific">Rhizobium paknamense</name>
    <dbReference type="NCBI Taxonomy" id="1206817"/>
    <lineage>
        <taxon>Bacteria</taxon>
        <taxon>Pseudomonadati</taxon>
        <taxon>Pseudomonadota</taxon>
        <taxon>Alphaproteobacteria</taxon>
        <taxon>Hyphomicrobiales</taxon>
        <taxon>Rhizobiaceae</taxon>
        <taxon>Rhizobium/Agrobacterium group</taxon>
        <taxon>Rhizobium</taxon>
    </lineage>
</organism>
<evidence type="ECO:0000313" key="4">
    <source>
        <dbReference type="Proteomes" id="UP001235269"/>
    </source>
</evidence>
<name>A0ABU0IGX6_9HYPH</name>
<sequence length="176" mass="18391">MKRPLSLCTAATLAGLAAGPALAAPLPEAAQTAVLRALDDEYNAEAVYAATLAAFGDVRPFSNIIKAERKHQAALLDLMKTYGMAAPANGYLTGDKPHEALPATLQEVCAVGVAAEIENARLYDEDLLPAVMRYPDITRVFTALRDASINNHLPAFQRCAAGGGQGKGKGNGQSKG</sequence>
<dbReference type="Gene3D" id="1.20.1260.10">
    <property type="match status" value="1"/>
</dbReference>
<accession>A0ABU0IGX6</accession>
<evidence type="ECO:0000313" key="3">
    <source>
        <dbReference type="EMBL" id="MDQ0457482.1"/>
    </source>
</evidence>
<evidence type="ECO:0000259" key="2">
    <source>
        <dbReference type="Pfam" id="PF09968"/>
    </source>
</evidence>
<gene>
    <name evidence="3" type="ORF">QO005_003840</name>
</gene>
<dbReference type="CDD" id="cd01048">
    <property type="entry name" value="Ferritin_like_AB2"/>
    <property type="match status" value="1"/>
</dbReference>
<keyword evidence="4" id="KW-1185">Reference proteome</keyword>
<dbReference type="InterPro" id="IPR012347">
    <property type="entry name" value="Ferritin-like"/>
</dbReference>
<feature type="domain" description="DUF2202" evidence="2">
    <location>
        <begin position="39"/>
        <end position="159"/>
    </location>
</feature>
<dbReference type="Proteomes" id="UP001235269">
    <property type="component" value="Unassembled WGS sequence"/>
</dbReference>
<protein>
    <recommendedName>
        <fullName evidence="2">DUF2202 domain-containing protein</fullName>
    </recommendedName>
</protein>
<reference evidence="3 4" key="1">
    <citation type="submission" date="2023-07" db="EMBL/GenBank/DDBJ databases">
        <title>Genomic Encyclopedia of Type Strains, Phase IV (KMG-IV): sequencing the most valuable type-strain genomes for metagenomic binning, comparative biology and taxonomic classification.</title>
        <authorList>
            <person name="Goeker M."/>
        </authorList>
    </citation>
    <scope>NUCLEOTIDE SEQUENCE [LARGE SCALE GENOMIC DNA]</scope>
    <source>
        <strain evidence="3 4">DSM 100301</strain>
    </source>
</reference>
<evidence type="ECO:0000256" key="1">
    <source>
        <dbReference type="SAM" id="SignalP"/>
    </source>
</evidence>
<dbReference type="InterPro" id="IPR019243">
    <property type="entry name" value="DUF2202"/>
</dbReference>
<dbReference type="Pfam" id="PF09968">
    <property type="entry name" value="DUF2202"/>
    <property type="match status" value="1"/>
</dbReference>
<keyword evidence="1" id="KW-0732">Signal</keyword>
<proteinExistence type="predicted"/>
<comment type="caution">
    <text evidence="3">The sequence shown here is derived from an EMBL/GenBank/DDBJ whole genome shotgun (WGS) entry which is preliminary data.</text>
</comment>
<dbReference type="SUPFAM" id="SSF47240">
    <property type="entry name" value="Ferritin-like"/>
    <property type="match status" value="1"/>
</dbReference>
<dbReference type="EMBL" id="JAUSWH010000015">
    <property type="protein sequence ID" value="MDQ0457482.1"/>
    <property type="molecule type" value="Genomic_DNA"/>
</dbReference>
<dbReference type="RefSeq" id="WP_307159647.1">
    <property type="nucleotide sequence ID" value="NZ_JAUSWH010000015.1"/>
</dbReference>
<feature type="signal peptide" evidence="1">
    <location>
        <begin position="1"/>
        <end position="23"/>
    </location>
</feature>
<feature type="chain" id="PRO_5045290964" description="DUF2202 domain-containing protein" evidence="1">
    <location>
        <begin position="24"/>
        <end position="176"/>
    </location>
</feature>